<proteinExistence type="predicted"/>
<dbReference type="EMBL" id="MU157848">
    <property type="protein sequence ID" value="KAF9529131.1"/>
    <property type="molecule type" value="Genomic_DNA"/>
</dbReference>
<dbReference type="Proteomes" id="UP000807306">
    <property type="component" value="Unassembled WGS sequence"/>
</dbReference>
<gene>
    <name evidence="2" type="ORF">CPB83DRAFT_853283</name>
</gene>
<accession>A0A9P6EHD8</accession>
<keyword evidence="3" id="KW-1185">Reference proteome</keyword>
<evidence type="ECO:0000313" key="3">
    <source>
        <dbReference type="Proteomes" id="UP000807306"/>
    </source>
</evidence>
<reference evidence="2" key="1">
    <citation type="submission" date="2020-11" db="EMBL/GenBank/DDBJ databases">
        <authorList>
            <consortium name="DOE Joint Genome Institute"/>
            <person name="Ahrendt S."/>
            <person name="Riley R."/>
            <person name="Andreopoulos W."/>
            <person name="Labutti K."/>
            <person name="Pangilinan J."/>
            <person name="Ruiz-Duenas F.J."/>
            <person name="Barrasa J.M."/>
            <person name="Sanchez-Garcia M."/>
            <person name="Camarero S."/>
            <person name="Miyauchi S."/>
            <person name="Serrano A."/>
            <person name="Linde D."/>
            <person name="Babiker R."/>
            <person name="Drula E."/>
            <person name="Ayuso-Fernandez I."/>
            <person name="Pacheco R."/>
            <person name="Padilla G."/>
            <person name="Ferreira P."/>
            <person name="Barriuso J."/>
            <person name="Kellner H."/>
            <person name="Castanera R."/>
            <person name="Alfaro M."/>
            <person name="Ramirez L."/>
            <person name="Pisabarro A.G."/>
            <person name="Kuo A."/>
            <person name="Tritt A."/>
            <person name="Lipzen A."/>
            <person name="He G."/>
            <person name="Yan M."/>
            <person name="Ng V."/>
            <person name="Cullen D."/>
            <person name="Martin F."/>
            <person name="Rosso M.-N."/>
            <person name="Henrissat B."/>
            <person name="Hibbett D."/>
            <person name="Martinez A.T."/>
            <person name="Grigoriev I.V."/>
        </authorList>
    </citation>
    <scope>NUCLEOTIDE SEQUENCE</scope>
    <source>
        <strain evidence="2">CBS 506.95</strain>
    </source>
</reference>
<dbReference type="AlphaFoldDB" id="A0A9P6EHD8"/>
<name>A0A9P6EHD8_9AGAR</name>
<comment type="caution">
    <text evidence="2">The sequence shown here is derived from an EMBL/GenBank/DDBJ whole genome shotgun (WGS) entry which is preliminary data.</text>
</comment>
<organism evidence="2 3">
    <name type="scientific">Crepidotus variabilis</name>
    <dbReference type="NCBI Taxonomy" id="179855"/>
    <lineage>
        <taxon>Eukaryota</taxon>
        <taxon>Fungi</taxon>
        <taxon>Dikarya</taxon>
        <taxon>Basidiomycota</taxon>
        <taxon>Agaricomycotina</taxon>
        <taxon>Agaricomycetes</taxon>
        <taxon>Agaricomycetidae</taxon>
        <taxon>Agaricales</taxon>
        <taxon>Agaricineae</taxon>
        <taxon>Crepidotaceae</taxon>
        <taxon>Crepidotus</taxon>
    </lineage>
</organism>
<dbReference type="OrthoDB" id="2793736at2759"/>
<sequence>MCESSQSHPHSTTDMSYSQTHFMQSDVSSAPEVAELSQAQYYRTLAKIENLTYRIGYLSSYSSANEETLELLNSSSILFRYFSDELVALTEAARKTLESAKIVPYQWASCPEKLAPHKQAYLELLKVLQFNTEYIDPHLQGRLRTLLMPLTSHFSISKNGDDQQPTIYHSNSDYVRSRSSSPTFSSNTHPLTPTAHEANSKTMLPPSAFPEVTVRRSHSHDHRSSAKAKRLWDPVEVAAIMSSRCRTRDSRARTSDQEILLPESQSVAFRPPRPQLRFGICFSRKSSFSGGRPAGLRSPLNSTE</sequence>
<evidence type="ECO:0000313" key="2">
    <source>
        <dbReference type="EMBL" id="KAF9529131.1"/>
    </source>
</evidence>
<feature type="region of interest" description="Disordered" evidence="1">
    <location>
        <begin position="178"/>
        <end position="203"/>
    </location>
</feature>
<protein>
    <submittedName>
        <fullName evidence="2">Uncharacterized protein</fullName>
    </submittedName>
</protein>
<evidence type="ECO:0000256" key="1">
    <source>
        <dbReference type="SAM" id="MobiDB-lite"/>
    </source>
</evidence>